<feature type="compositionally biased region" description="Low complexity" evidence="1">
    <location>
        <begin position="196"/>
        <end position="208"/>
    </location>
</feature>
<feature type="region of interest" description="Disordered" evidence="1">
    <location>
        <begin position="155"/>
        <end position="227"/>
    </location>
</feature>
<proteinExistence type="predicted"/>
<evidence type="ECO:0000256" key="1">
    <source>
        <dbReference type="SAM" id="MobiDB-lite"/>
    </source>
</evidence>
<protein>
    <submittedName>
        <fullName evidence="2">Uncharacterized protein</fullName>
    </submittedName>
</protein>
<keyword evidence="3" id="KW-1185">Reference proteome</keyword>
<dbReference type="Proteomes" id="UP000748756">
    <property type="component" value="Unassembled WGS sequence"/>
</dbReference>
<comment type="caution">
    <text evidence="2">The sequence shown here is derived from an EMBL/GenBank/DDBJ whole genome shotgun (WGS) entry which is preliminary data.</text>
</comment>
<reference evidence="2" key="1">
    <citation type="journal article" date="2020" name="Fungal Divers.">
        <title>Resolving the Mortierellaceae phylogeny through synthesis of multi-gene phylogenetics and phylogenomics.</title>
        <authorList>
            <person name="Vandepol N."/>
            <person name="Liber J."/>
            <person name="Desiro A."/>
            <person name="Na H."/>
            <person name="Kennedy M."/>
            <person name="Barry K."/>
            <person name="Grigoriev I.V."/>
            <person name="Miller A.N."/>
            <person name="O'Donnell K."/>
            <person name="Stajich J.E."/>
            <person name="Bonito G."/>
        </authorList>
    </citation>
    <scope>NUCLEOTIDE SEQUENCE</scope>
    <source>
        <strain evidence="2">NRRL 6426</strain>
    </source>
</reference>
<evidence type="ECO:0000313" key="3">
    <source>
        <dbReference type="Proteomes" id="UP000748756"/>
    </source>
</evidence>
<feature type="compositionally biased region" description="Basic and acidic residues" evidence="1">
    <location>
        <begin position="312"/>
        <end position="323"/>
    </location>
</feature>
<accession>A0A9P5VCV3</accession>
<dbReference type="OrthoDB" id="20127at2759"/>
<feature type="region of interest" description="Disordered" evidence="1">
    <location>
        <begin position="312"/>
        <end position="380"/>
    </location>
</feature>
<dbReference type="EMBL" id="JAAAUQ010000225">
    <property type="protein sequence ID" value="KAF9152706.1"/>
    <property type="molecule type" value="Genomic_DNA"/>
</dbReference>
<feature type="compositionally biased region" description="Polar residues" evidence="1">
    <location>
        <begin position="209"/>
        <end position="226"/>
    </location>
</feature>
<feature type="region of interest" description="Disordered" evidence="1">
    <location>
        <begin position="441"/>
        <end position="463"/>
    </location>
</feature>
<evidence type="ECO:0000313" key="2">
    <source>
        <dbReference type="EMBL" id="KAF9152706.1"/>
    </source>
</evidence>
<sequence length="487" mass="52956">MYRALVDKAADLIYVIRKLRDSDAFVYVAQETPVSKPVMGNNEYVATQMEKKLIQTERAMHDAVLVPIEPLLSDLSSLSGQYRKAKMGLVSLALARRSSELVMQQLLRAKPADMNLKEAQPLPQFLNGQSTLGAAQQPTGHSSATAATTTAATIAASSDTRRTILSDDNSDTDMELHTESTVPSVRPAAPQSYDQSSTSTFATTPASTMQRPTAGPNTASTMTGPSNAPVVSYVRRRGGKTAQSSTLPSAFPMSMLQSTTSSIGPQVEDLVRDYYRHRLLRFEYAGSGGLTLNDNEYPEEFLLAHRMKKREFEKEKRAEEKRERKSQKAKRRHAEKQRGAEDVEGGAPEQGDGDGNNEEEHAAGRVQQQHNHAHGQEQGQGNVEGMAMEGVIVGPRDQHTSGAHVAVMQQSEPQYGQESRGQGVPQQWDTLPLSATAANDAMAESHKRGTASDLDGIADGRQGEVEADLQTIEGAESLVQLQKHGHP</sequence>
<gene>
    <name evidence="2" type="ORF">BG015_004842</name>
</gene>
<name>A0A9P5VCV3_9FUNG</name>
<organism evidence="2 3">
    <name type="scientific">Linnemannia schmuckeri</name>
    <dbReference type="NCBI Taxonomy" id="64567"/>
    <lineage>
        <taxon>Eukaryota</taxon>
        <taxon>Fungi</taxon>
        <taxon>Fungi incertae sedis</taxon>
        <taxon>Mucoromycota</taxon>
        <taxon>Mortierellomycotina</taxon>
        <taxon>Mortierellomycetes</taxon>
        <taxon>Mortierellales</taxon>
        <taxon>Mortierellaceae</taxon>
        <taxon>Linnemannia</taxon>
    </lineage>
</organism>
<feature type="compositionally biased region" description="Basic residues" evidence="1">
    <location>
        <begin position="324"/>
        <end position="335"/>
    </location>
</feature>
<dbReference type="AlphaFoldDB" id="A0A9P5VCV3"/>